<evidence type="ECO:0000313" key="11">
    <source>
        <dbReference type="EMBL" id="KAB5588870.1"/>
    </source>
</evidence>
<dbReference type="Pfam" id="PF01541">
    <property type="entry name" value="GIY-YIG"/>
    <property type="match status" value="1"/>
</dbReference>
<keyword evidence="6 8" id="KW-0234">DNA repair</keyword>
<feature type="domain" description="GIY-YIG" evidence="10">
    <location>
        <begin position="1"/>
        <end position="73"/>
    </location>
</feature>
<keyword evidence="7 8" id="KW-0539">Nucleus</keyword>
<keyword evidence="3 8" id="KW-0227">DNA damage</keyword>
<dbReference type="GO" id="GO:0008821">
    <property type="term" value="F:crossover junction DNA endonuclease activity"/>
    <property type="evidence" value="ECO:0007669"/>
    <property type="project" value="TreeGrafter"/>
</dbReference>
<feature type="compositionally biased region" description="Polar residues" evidence="9">
    <location>
        <begin position="291"/>
        <end position="304"/>
    </location>
</feature>
<reference evidence="11 12" key="1">
    <citation type="journal article" date="2019" name="Fungal Biol. Biotechnol.">
        <title>Draft genome sequence of fastidious pathogen Ceratobasidium theobromae, which causes vascular-streak dieback in Theobroma cacao.</title>
        <authorList>
            <person name="Ali S.S."/>
            <person name="Asman A."/>
            <person name="Shao J."/>
            <person name="Firmansyah A.P."/>
            <person name="Susilo A.W."/>
            <person name="Rosmana A."/>
            <person name="McMahon P."/>
            <person name="Junaid M."/>
            <person name="Guest D."/>
            <person name="Kheng T.Y."/>
            <person name="Meinhardt L.W."/>
            <person name="Bailey B.A."/>
        </authorList>
    </citation>
    <scope>NUCLEOTIDE SEQUENCE [LARGE SCALE GENOMIC DNA]</scope>
    <source>
        <strain evidence="11 12">CT2</strain>
    </source>
</reference>
<dbReference type="OrthoDB" id="24645at2759"/>
<dbReference type="InterPro" id="IPR013083">
    <property type="entry name" value="Znf_RING/FYVE/PHD"/>
</dbReference>
<keyword evidence="1 8" id="KW-0540">Nuclease</keyword>
<dbReference type="Gene3D" id="3.40.1440.10">
    <property type="entry name" value="GIY-YIG endonuclease"/>
    <property type="match status" value="1"/>
</dbReference>
<dbReference type="GO" id="GO:0033557">
    <property type="term" value="C:Slx1-Slx4 complex"/>
    <property type="evidence" value="ECO:0007669"/>
    <property type="project" value="UniProtKB-UniRule"/>
</dbReference>
<gene>
    <name evidence="11" type="ORF">CTheo_7692</name>
</gene>
<comment type="caution">
    <text evidence="11">The sequence shown here is derived from an EMBL/GenBank/DDBJ whole genome shotgun (WGS) entry which is preliminary data.</text>
</comment>
<dbReference type="InterPro" id="IPR050381">
    <property type="entry name" value="SLX1_endonuclease"/>
</dbReference>
<accession>A0A5N5QAR1</accession>
<dbReference type="HAMAP" id="MF_03100">
    <property type="entry name" value="Endonuc_su_Slx1"/>
    <property type="match status" value="1"/>
</dbReference>
<evidence type="ECO:0000256" key="6">
    <source>
        <dbReference type="ARBA" id="ARBA00023204"/>
    </source>
</evidence>
<protein>
    <recommendedName>
        <fullName evidence="10">GIY-YIG domain-containing protein</fullName>
    </recommendedName>
</protein>
<evidence type="ECO:0000256" key="9">
    <source>
        <dbReference type="SAM" id="MobiDB-lite"/>
    </source>
</evidence>
<comment type="function">
    <text evidence="8">Catalytic subunit of the SLX1-SLX4 structure-specific endonuclease that resolves DNA secondary structures generated during DNA repair and recombination. Has endonuclease activity towards branched DNA substrates, introducing single-strand cuts in duplex DNA close to junctions with ss-DNA.</text>
</comment>
<evidence type="ECO:0000256" key="3">
    <source>
        <dbReference type="ARBA" id="ARBA00022763"/>
    </source>
</evidence>
<dbReference type="GO" id="GO:0017108">
    <property type="term" value="F:5'-flap endonuclease activity"/>
    <property type="evidence" value="ECO:0007669"/>
    <property type="project" value="InterPro"/>
</dbReference>
<dbReference type="AlphaFoldDB" id="A0A5N5QAR1"/>
<dbReference type="PANTHER" id="PTHR20208:SF10">
    <property type="entry name" value="STRUCTURE-SPECIFIC ENDONUCLEASE SUBUNIT SLX1"/>
    <property type="match status" value="1"/>
</dbReference>
<dbReference type="InterPro" id="IPR027520">
    <property type="entry name" value="Slx1"/>
</dbReference>
<keyword evidence="2 8" id="KW-0255">Endonuclease</keyword>
<evidence type="ECO:0000256" key="2">
    <source>
        <dbReference type="ARBA" id="ARBA00022759"/>
    </source>
</evidence>
<comment type="subcellular location">
    <subcellularLocation>
        <location evidence="8">Nucleus</location>
    </subcellularLocation>
</comment>
<dbReference type="InterPro" id="IPR048749">
    <property type="entry name" value="SLX1_C"/>
</dbReference>
<evidence type="ECO:0000259" key="10">
    <source>
        <dbReference type="PROSITE" id="PS50164"/>
    </source>
</evidence>
<dbReference type="CDD" id="cd10455">
    <property type="entry name" value="GIY-YIG_SLX1"/>
    <property type="match status" value="1"/>
</dbReference>
<dbReference type="InterPro" id="IPR035901">
    <property type="entry name" value="GIY-YIG_endonuc_sf"/>
</dbReference>
<evidence type="ECO:0000313" key="12">
    <source>
        <dbReference type="Proteomes" id="UP000383932"/>
    </source>
</evidence>
<name>A0A5N5QAR1_9AGAM</name>
<feature type="region of interest" description="Disordered" evidence="9">
    <location>
        <begin position="255"/>
        <end position="339"/>
    </location>
</feature>
<comment type="cofactor">
    <cofactor evidence="8">
        <name>a divalent metal cation</name>
        <dbReference type="ChEBI" id="CHEBI:60240"/>
    </cofactor>
</comment>
<dbReference type="Pfam" id="PF21202">
    <property type="entry name" value="SLX1_C"/>
    <property type="match status" value="1"/>
</dbReference>
<dbReference type="InterPro" id="IPR000305">
    <property type="entry name" value="GIY-YIG_endonuc"/>
</dbReference>
<dbReference type="Proteomes" id="UP000383932">
    <property type="component" value="Unassembled WGS sequence"/>
</dbReference>
<dbReference type="PROSITE" id="PS50164">
    <property type="entry name" value="GIY_YIG"/>
    <property type="match status" value="1"/>
</dbReference>
<dbReference type="Gene3D" id="3.30.40.10">
    <property type="entry name" value="Zinc/RING finger domain, C3HC4 (zinc finger)"/>
    <property type="match status" value="1"/>
</dbReference>
<organism evidence="11 12">
    <name type="scientific">Ceratobasidium theobromae</name>
    <dbReference type="NCBI Taxonomy" id="1582974"/>
    <lineage>
        <taxon>Eukaryota</taxon>
        <taxon>Fungi</taxon>
        <taxon>Dikarya</taxon>
        <taxon>Basidiomycota</taxon>
        <taxon>Agaricomycotina</taxon>
        <taxon>Agaricomycetes</taxon>
        <taxon>Cantharellales</taxon>
        <taxon>Ceratobasidiaceae</taxon>
        <taxon>Ceratobasidium</taxon>
    </lineage>
</organism>
<dbReference type="PANTHER" id="PTHR20208">
    <property type="entry name" value="STRUCTURE-SPECIFIC ENDONUCLEASE SUBUNIT SLX1"/>
    <property type="match status" value="1"/>
</dbReference>
<proteinExistence type="inferred from homology"/>
<sequence length="366" mass="41085">MKTSPSLPTYIGSSVDPARRLRQHNGELAHGAVRTSKNRPWVMEMIVHGFPSRLAALQFEWAWQRPGKSRHLKLCVARNMLAAPPYHIWPLHVKLFTEEAKTFWEIQRPGLEEPLPQGFTCSVEYEGADGKSPVPASRPSDSRLGSMDIKDTEFTLSHIQKYQTIVNSGSRLSCSICKSRIDAKHMVDHLTHAVCPHSTCTAVSHLACLAKSFHKHPSNPTALIPRGGTCSKCNRYTLWGDVIRGCYRRARGGLEEPVAEDSEEEDEEDEHDEDTQPRSVGEMRITRSPRKSSLATSKNNTSTRSPDKQDSKKSKVKKSRVRQDSIPSLGEHIEYGPPRDLDEIIRQSLDKIFLNISNSSGKERAS</sequence>
<evidence type="ECO:0000256" key="5">
    <source>
        <dbReference type="ARBA" id="ARBA00023172"/>
    </source>
</evidence>
<keyword evidence="5 8" id="KW-0233">DNA recombination</keyword>
<comment type="caution">
    <text evidence="8">Lacks conserved residue(s) required for the propagation of feature annotation.</text>
</comment>
<feature type="compositionally biased region" description="Acidic residues" evidence="9">
    <location>
        <begin position="257"/>
        <end position="273"/>
    </location>
</feature>
<dbReference type="EMBL" id="SSOP01000355">
    <property type="protein sequence ID" value="KAB5588870.1"/>
    <property type="molecule type" value="Genomic_DNA"/>
</dbReference>
<comment type="similarity">
    <text evidence="8">Belongs to the SLX1 family.</text>
</comment>
<evidence type="ECO:0000256" key="8">
    <source>
        <dbReference type="HAMAP-Rule" id="MF_03100"/>
    </source>
</evidence>
<comment type="subunit">
    <text evidence="8">Forms a heterodimer with SLX4.</text>
</comment>
<evidence type="ECO:0000256" key="7">
    <source>
        <dbReference type="ARBA" id="ARBA00023242"/>
    </source>
</evidence>
<dbReference type="GO" id="GO:0000724">
    <property type="term" value="P:double-strand break repair via homologous recombination"/>
    <property type="evidence" value="ECO:0007669"/>
    <property type="project" value="TreeGrafter"/>
</dbReference>
<evidence type="ECO:0000256" key="4">
    <source>
        <dbReference type="ARBA" id="ARBA00022801"/>
    </source>
</evidence>
<keyword evidence="12" id="KW-1185">Reference proteome</keyword>
<keyword evidence="4 8" id="KW-0378">Hydrolase</keyword>
<evidence type="ECO:0000256" key="1">
    <source>
        <dbReference type="ARBA" id="ARBA00022722"/>
    </source>
</evidence>